<proteinExistence type="predicted"/>
<dbReference type="InterPro" id="IPR007530">
    <property type="entry name" value="Aminoglycoside_adenylylTfrase"/>
</dbReference>
<sequence length="293" mass="34703">MRKEEEMMKLILGIAEQDERIRAVYMNGSRTNPTVPKDIFQDYDIVYVVTETASFIQDQEWIAEFGDLIMIQEPDRLDQGLGRKVNFERTYAYLMLFTDGNRIDLTLQSLDTMKEEYGQDKLTIPLLDKDNCLTPLPKATDVDYHVSRPTEPSYISCTNDFWWCLQNVAKGIWRDELPYAKQMFEETSKSELNQMIAWWIGMKHDYQISTGKMNKYFKRYLPPSYWELYERTYSGSHYEQMWDSIVTTCDLFRTLAQDVAEYGSFTYPIEDDARMTQYLKHVRELPKDAKEIL</sequence>
<dbReference type="Gene3D" id="1.20.120.330">
    <property type="entry name" value="Nucleotidyltransferases domain 2"/>
    <property type="match status" value="1"/>
</dbReference>
<dbReference type="EMBL" id="SKFG01000028">
    <property type="protein sequence ID" value="TCZ74044.1"/>
    <property type="molecule type" value="Genomic_DNA"/>
</dbReference>
<dbReference type="GO" id="GO:0016779">
    <property type="term" value="F:nucleotidyltransferase activity"/>
    <property type="evidence" value="ECO:0007669"/>
    <property type="project" value="UniProtKB-KW"/>
</dbReference>
<evidence type="ECO:0000313" key="1">
    <source>
        <dbReference type="EMBL" id="TCZ74044.1"/>
    </source>
</evidence>
<dbReference type="SUPFAM" id="SSF81631">
    <property type="entry name" value="PAP/OAS1 substrate-binding domain"/>
    <property type="match status" value="1"/>
</dbReference>
<name>A0A4R4E3A3_9BACL</name>
<dbReference type="Pfam" id="PF04439">
    <property type="entry name" value="Adenyl_transf"/>
    <property type="match status" value="1"/>
</dbReference>
<dbReference type="InterPro" id="IPR043519">
    <property type="entry name" value="NT_sf"/>
</dbReference>
<dbReference type="Proteomes" id="UP000295418">
    <property type="component" value="Unassembled WGS sequence"/>
</dbReference>
<reference evidence="1 2" key="1">
    <citation type="submission" date="2019-03" db="EMBL/GenBank/DDBJ databases">
        <authorList>
            <person name="Kim M.K.M."/>
        </authorList>
    </citation>
    <scope>NUCLEOTIDE SEQUENCE [LARGE SCALE GENOMIC DNA]</scope>
    <source>
        <strain evidence="1 2">18JY21-1</strain>
    </source>
</reference>
<organism evidence="1 2">
    <name type="scientific">Paenibacillus albiflavus</name>
    <dbReference type="NCBI Taxonomy" id="2545760"/>
    <lineage>
        <taxon>Bacteria</taxon>
        <taxon>Bacillati</taxon>
        <taxon>Bacillota</taxon>
        <taxon>Bacilli</taxon>
        <taxon>Bacillales</taxon>
        <taxon>Paenibacillaceae</taxon>
        <taxon>Paenibacillus</taxon>
    </lineage>
</organism>
<keyword evidence="2" id="KW-1185">Reference proteome</keyword>
<gene>
    <name evidence="1" type="primary">ant(6)</name>
    <name evidence="1" type="ORF">E0485_20330</name>
</gene>
<evidence type="ECO:0000313" key="2">
    <source>
        <dbReference type="Proteomes" id="UP000295418"/>
    </source>
</evidence>
<protein>
    <submittedName>
        <fullName evidence="1">Aminoglycoside 6-adenylyltransferase</fullName>
    </submittedName>
</protein>
<accession>A0A4R4E3A3</accession>
<dbReference type="SUPFAM" id="SSF81301">
    <property type="entry name" value="Nucleotidyltransferase"/>
    <property type="match status" value="1"/>
</dbReference>
<dbReference type="OrthoDB" id="9776406at2"/>
<dbReference type="RefSeq" id="WP_132419905.1">
    <property type="nucleotide sequence ID" value="NZ_SKFG01000028.1"/>
</dbReference>
<dbReference type="Gene3D" id="3.30.460.10">
    <property type="entry name" value="Beta Polymerase, domain 2"/>
    <property type="match status" value="1"/>
</dbReference>
<dbReference type="AlphaFoldDB" id="A0A4R4E3A3"/>
<keyword evidence="1" id="KW-0808">Transferase</keyword>
<comment type="caution">
    <text evidence="1">The sequence shown here is derived from an EMBL/GenBank/DDBJ whole genome shotgun (WGS) entry which is preliminary data.</text>
</comment>
<dbReference type="PIRSF" id="PIRSF000812">
    <property type="entry name" value="AAD"/>
    <property type="match status" value="1"/>
</dbReference>
<keyword evidence="1" id="KW-0548">Nucleotidyltransferase</keyword>